<evidence type="ECO:0000256" key="2">
    <source>
        <dbReference type="ARBA" id="ARBA00010842"/>
    </source>
</evidence>
<evidence type="ECO:0000259" key="11">
    <source>
        <dbReference type="Pfam" id="PF21479"/>
    </source>
</evidence>
<dbReference type="Pfam" id="PF04706">
    <property type="entry name" value="Dickkopf_N"/>
    <property type="match status" value="1"/>
</dbReference>
<evidence type="ECO:0000256" key="3">
    <source>
        <dbReference type="ARBA" id="ARBA00022473"/>
    </source>
</evidence>
<dbReference type="InterPro" id="IPR048499">
    <property type="entry name" value="DIKK1/2/4_C-subdom2"/>
</dbReference>
<gene>
    <name evidence="13" type="primary">dkk4</name>
</gene>
<dbReference type="AlphaFoldDB" id="A0A803TMI8"/>
<name>A0A803TMI8_ANOCA</name>
<dbReference type="CTD" id="27121"/>
<sequence length="223" mass="23806">MEALILLGFTCLCCPGATLVLDFNAIRGSTEVPASRKSSQCLADKDCPAGKFCHRPREEPPVCAVCRGPRRRCQRSPMCCPGMLCVNDVCTASDRMAVAGGQKKSTEPLRPDPLSTAGPALKEGDAQSPPGEAPEGKSCLRSSDCAGGQCCARHFWTKVCKPVLSEGQVCSKRGQKEGAQGPEIFQRCNCGPGLSCRLLLGAAPKPSRLRVCQRRADKPRSAW</sequence>
<comment type="subcellular location">
    <subcellularLocation>
        <location evidence="1">Secreted</location>
    </subcellularLocation>
</comment>
<dbReference type="CDD" id="cd23013">
    <property type="entry name" value="Dkk4_Cys1"/>
    <property type="match status" value="1"/>
</dbReference>
<evidence type="ECO:0000313" key="14">
    <source>
        <dbReference type="Proteomes" id="UP000001646"/>
    </source>
</evidence>
<dbReference type="Pfam" id="PF21481">
    <property type="entry name" value="DIKK1-2-4_C-subdom1"/>
    <property type="match status" value="1"/>
</dbReference>
<keyword evidence="4" id="KW-0964">Secreted</keyword>
<evidence type="ECO:0000259" key="10">
    <source>
        <dbReference type="Pfam" id="PF04706"/>
    </source>
</evidence>
<feature type="domain" description="Dickkopf-related protein 1/2/4 C-terminal subdomain 2" evidence="11">
    <location>
        <begin position="167"/>
        <end position="215"/>
    </location>
</feature>
<dbReference type="GO" id="GO:0005615">
    <property type="term" value="C:extracellular space"/>
    <property type="evidence" value="ECO:0000318"/>
    <property type="project" value="GO_Central"/>
</dbReference>
<evidence type="ECO:0008006" key="15">
    <source>
        <dbReference type="Google" id="ProtNLM"/>
    </source>
</evidence>
<accession>A0A803TMI8</accession>
<reference evidence="13" key="1">
    <citation type="submission" date="2009-12" db="EMBL/GenBank/DDBJ databases">
        <title>The Genome Sequence of Anolis carolinensis (Green Anole Lizard).</title>
        <authorList>
            <consortium name="The Genome Sequencing Platform"/>
            <person name="Di Palma F."/>
            <person name="Alfoldi J."/>
            <person name="Heiman D."/>
            <person name="Young S."/>
            <person name="Grabherr M."/>
            <person name="Johnson J."/>
            <person name="Lander E.S."/>
            <person name="Lindblad-Toh K."/>
        </authorList>
    </citation>
    <scope>NUCLEOTIDE SEQUENCE [LARGE SCALE GENOMIC DNA]</scope>
    <source>
        <strain evidence="13">JBL SC #1</strain>
    </source>
</reference>
<evidence type="ECO:0000256" key="5">
    <source>
        <dbReference type="ARBA" id="ARBA00022687"/>
    </source>
</evidence>
<dbReference type="GO" id="GO:0016055">
    <property type="term" value="P:Wnt signaling pathway"/>
    <property type="evidence" value="ECO:0007669"/>
    <property type="project" value="UniProtKB-KW"/>
</dbReference>
<dbReference type="Proteomes" id="UP000001646">
    <property type="component" value="Unplaced"/>
</dbReference>
<dbReference type="InParanoid" id="A0A803TMI8"/>
<dbReference type="OrthoDB" id="4321958at2759"/>
<proteinExistence type="inferred from homology"/>
<keyword evidence="7" id="KW-1015">Disulfide bond</keyword>
<feature type="region of interest" description="Disordered" evidence="8">
    <location>
        <begin position="101"/>
        <end position="135"/>
    </location>
</feature>
<dbReference type="GeneID" id="100555233"/>
<keyword evidence="5" id="KW-0879">Wnt signaling pathway</keyword>
<comment type="similarity">
    <text evidence="2">Belongs to the dickkopf family.</text>
</comment>
<keyword evidence="3" id="KW-0217">Developmental protein</keyword>
<feature type="signal peptide" evidence="9">
    <location>
        <begin position="1"/>
        <end position="18"/>
    </location>
</feature>
<dbReference type="InterPro" id="IPR039863">
    <property type="entry name" value="DKK1-4"/>
</dbReference>
<dbReference type="InterPro" id="IPR047299">
    <property type="entry name" value="Dkk4_Cys2"/>
</dbReference>
<feature type="domain" description="Dickkopf-related protein 1/2/4 C-terminal subdomain 1" evidence="12">
    <location>
        <begin position="135"/>
        <end position="164"/>
    </location>
</feature>
<protein>
    <recommendedName>
        <fullName evidence="15">Dickkopf N-terminal cysteine-rich domain-containing protein</fullName>
    </recommendedName>
</protein>
<dbReference type="Ensembl" id="ENSACAT00000044224.1">
    <property type="protein sequence ID" value="ENSACAP00000036428.1"/>
    <property type="gene ID" value="ENSACAG00000040528.1"/>
</dbReference>
<reference evidence="13" key="2">
    <citation type="submission" date="2025-08" db="UniProtKB">
        <authorList>
            <consortium name="Ensembl"/>
        </authorList>
    </citation>
    <scope>IDENTIFICATION</scope>
</reference>
<dbReference type="PANTHER" id="PTHR12113:SF10">
    <property type="entry name" value="DICKKOPF-RELATED PROTEIN 4"/>
    <property type="match status" value="1"/>
</dbReference>
<keyword evidence="6 9" id="KW-0732">Signal</keyword>
<evidence type="ECO:0000256" key="7">
    <source>
        <dbReference type="ARBA" id="ARBA00023157"/>
    </source>
</evidence>
<evidence type="ECO:0000256" key="9">
    <source>
        <dbReference type="SAM" id="SignalP"/>
    </source>
</evidence>
<keyword evidence="14" id="KW-1185">Reference proteome</keyword>
<evidence type="ECO:0000259" key="12">
    <source>
        <dbReference type="Pfam" id="PF21481"/>
    </source>
</evidence>
<evidence type="ECO:0000256" key="4">
    <source>
        <dbReference type="ARBA" id="ARBA00022525"/>
    </source>
</evidence>
<dbReference type="GeneTree" id="ENSGT00940000161614"/>
<dbReference type="FunFam" id="2.10.80.10:FF:000001">
    <property type="entry name" value="Dickkopf WNT-signaling pathway inhibitor 2"/>
    <property type="match status" value="1"/>
</dbReference>
<dbReference type="InterPro" id="IPR006796">
    <property type="entry name" value="Dickkopf_N"/>
</dbReference>
<dbReference type="Pfam" id="PF21479">
    <property type="entry name" value="DIKK1-2-4_C-subdom2"/>
    <property type="match status" value="1"/>
</dbReference>
<feature type="domain" description="Dickkopf N-terminal cysteine-rich" evidence="10">
    <location>
        <begin position="40"/>
        <end position="91"/>
    </location>
</feature>
<reference evidence="13" key="3">
    <citation type="submission" date="2025-09" db="UniProtKB">
        <authorList>
            <consortium name="Ensembl"/>
        </authorList>
    </citation>
    <scope>IDENTIFICATION</scope>
</reference>
<dbReference type="GO" id="GO:0090090">
    <property type="term" value="P:negative regulation of canonical Wnt signaling pathway"/>
    <property type="evidence" value="ECO:0000318"/>
    <property type="project" value="GO_Central"/>
</dbReference>
<dbReference type="InterPro" id="IPR048500">
    <property type="entry name" value="DIKK1/2/4_C-subdom1"/>
</dbReference>
<dbReference type="GO" id="GO:0048019">
    <property type="term" value="F:receptor antagonist activity"/>
    <property type="evidence" value="ECO:0000318"/>
    <property type="project" value="GO_Central"/>
</dbReference>
<organism evidence="13 14">
    <name type="scientific">Anolis carolinensis</name>
    <name type="common">Green anole</name>
    <name type="synonym">American chameleon</name>
    <dbReference type="NCBI Taxonomy" id="28377"/>
    <lineage>
        <taxon>Eukaryota</taxon>
        <taxon>Metazoa</taxon>
        <taxon>Chordata</taxon>
        <taxon>Craniata</taxon>
        <taxon>Vertebrata</taxon>
        <taxon>Euteleostomi</taxon>
        <taxon>Lepidosauria</taxon>
        <taxon>Squamata</taxon>
        <taxon>Bifurcata</taxon>
        <taxon>Unidentata</taxon>
        <taxon>Episquamata</taxon>
        <taxon>Toxicofera</taxon>
        <taxon>Iguania</taxon>
        <taxon>Dactyloidae</taxon>
        <taxon>Anolis</taxon>
    </lineage>
</organism>
<dbReference type="Gene3D" id="2.10.80.10">
    <property type="entry name" value="Lipase, subunit A"/>
    <property type="match status" value="1"/>
</dbReference>
<dbReference type="KEGG" id="acs:100555233"/>
<evidence type="ECO:0000313" key="13">
    <source>
        <dbReference type="Ensembl" id="ENSACAP00000036428.1"/>
    </source>
</evidence>
<evidence type="ECO:0000256" key="6">
    <source>
        <dbReference type="ARBA" id="ARBA00022729"/>
    </source>
</evidence>
<dbReference type="GO" id="GO:0039706">
    <property type="term" value="F:co-receptor binding"/>
    <property type="evidence" value="ECO:0000318"/>
    <property type="project" value="GO_Central"/>
</dbReference>
<evidence type="ECO:0000256" key="8">
    <source>
        <dbReference type="SAM" id="MobiDB-lite"/>
    </source>
</evidence>
<evidence type="ECO:0000256" key="1">
    <source>
        <dbReference type="ARBA" id="ARBA00004613"/>
    </source>
</evidence>
<feature type="chain" id="PRO_5032858534" description="Dickkopf N-terminal cysteine-rich domain-containing protein" evidence="9">
    <location>
        <begin position="19"/>
        <end position="223"/>
    </location>
</feature>
<dbReference type="PANTHER" id="PTHR12113">
    <property type="entry name" value="DICKKOPF3-LIKE 3"/>
    <property type="match status" value="1"/>
</dbReference>
<dbReference type="CDD" id="cd23275">
    <property type="entry name" value="Dkk4_Cys2"/>
    <property type="match status" value="1"/>
</dbReference>